<keyword evidence="7" id="KW-0805">Transcription regulation</keyword>
<dbReference type="InterPro" id="IPR028909">
    <property type="entry name" value="bL21-like"/>
</dbReference>
<dbReference type="InterPro" id="IPR036164">
    <property type="entry name" value="bL21-like_sf"/>
</dbReference>
<evidence type="ECO:0000256" key="4">
    <source>
        <dbReference type="ARBA" id="ARBA00022737"/>
    </source>
</evidence>
<evidence type="ECO:0000256" key="5">
    <source>
        <dbReference type="ARBA" id="ARBA00022884"/>
    </source>
</evidence>
<comment type="subcellular location">
    <subcellularLocation>
        <location evidence="1">Nucleus</location>
    </subcellularLocation>
</comment>
<proteinExistence type="inferred from homology"/>
<dbReference type="SUPFAM" id="SSF141091">
    <property type="entry name" value="L21p-like"/>
    <property type="match status" value="1"/>
</dbReference>
<feature type="domain" description="WRKY" evidence="13">
    <location>
        <begin position="219"/>
        <end position="276"/>
    </location>
</feature>
<evidence type="ECO:0000313" key="15">
    <source>
        <dbReference type="Proteomes" id="UP000008694"/>
    </source>
</evidence>
<dbReference type="FunFam" id="2.20.25.80:FF:000006">
    <property type="entry name" value="WRKY transcription factor"/>
    <property type="match status" value="1"/>
</dbReference>
<dbReference type="SMART" id="SM00774">
    <property type="entry name" value="WRKY"/>
    <property type="match status" value="2"/>
</dbReference>
<reference evidence="15" key="1">
    <citation type="journal article" date="2011" name="Nat. Genet.">
        <title>The Arabidopsis lyrata genome sequence and the basis of rapid genome size change.</title>
        <authorList>
            <person name="Hu T.T."/>
            <person name="Pattyn P."/>
            <person name="Bakker E.G."/>
            <person name="Cao J."/>
            <person name="Cheng J.-F."/>
            <person name="Clark R.M."/>
            <person name="Fahlgren N."/>
            <person name="Fawcett J.A."/>
            <person name="Grimwood J."/>
            <person name="Gundlach H."/>
            <person name="Haberer G."/>
            <person name="Hollister J.D."/>
            <person name="Ossowski S."/>
            <person name="Ottilar R.P."/>
            <person name="Salamov A.A."/>
            <person name="Schneeberger K."/>
            <person name="Spannagl M."/>
            <person name="Wang X."/>
            <person name="Yang L."/>
            <person name="Nasrallah M.E."/>
            <person name="Bergelson J."/>
            <person name="Carrington J.C."/>
            <person name="Gaut B.S."/>
            <person name="Schmutz J."/>
            <person name="Mayer K.F.X."/>
            <person name="Van de Peer Y."/>
            <person name="Grigoriev I.V."/>
            <person name="Nordborg M."/>
            <person name="Weigel D."/>
            <person name="Guo Y.-L."/>
        </authorList>
    </citation>
    <scope>NUCLEOTIDE SEQUENCE [LARGE SCALE GENOMIC DNA]</scope>
    <source>
        <strain evidence="15">cv. MN47</strain>
    </source>
</reference>
<keyword evidence="3" id="KW-0699">rRNA-binding</keyword>
<dbReference type="GO" id="GO:0043565">
    <property type="term" value="F:sequence-specific DNA binding"/>
    <property type="evidence" value="ECO:0007669"/>
    <property type="project" value="InterPro"/>
</dbReference>
<evidence type="ECO:0000259" key="13">
    <source>
        <dbReference type="PROSITE" id="PS50811"/>
    </source>
</evidence>
<evidence type="ECO:0000256" key="6">
    <source>
        <dbReference type="ARBA" id="ARBA00022980"/>
    </source>
</evidence>
<dbReference type="GO" id="GO:0006412">
    <property type="term" value="P:translation"/>
    <property type="evidence" value="ECO:0007669"/>
    <property type="project" value="InterPro"/>
</dbReference>
<protein>
    <recommendedName>
        <fullName evidence="13">WRKY domain-containing protein</fullName>
    </recommendedName>
</protein>
<dbReference type="Proteomes" id="UP000008694">
    <property type="component" value="Unassembled WGS sequence"/>
</dbReference>
<dbReference type="PROSITE" id="PS01169">
    <property type="entry name" value="RIBOSOMAL_L21"/>
    <property type="match status" value="1"/>
</dbReference>
<dbReference type="GO" id="GO:0003735">
    <property type="term" value="F:structural constituent of ribosome"/>
    <property type="evidence" value="ECO:0007669"/>
    <property type="project" value="InterPro"/>
</dbReference>
<keyword evidence="10" id="KW-0539">Nucleus</keyword>
<dbReference type="GO" id="GO:0005737">
    <property type="term" value="C:cytoplasm"/>
    <property type="evidence" value="ECO:0007669"/>
    <property type="project" value="UniProtKB-ARBA"/>
</dbReference>
<dbReference type="NCBIfam" id="TIGR00061">
    <property type="entry name" value="L21"/>
    <property type="match status" value="1"/>
</dbReference>
<dbReference type="InterPro" id="IPR036576">
    <property type="entry name" value="WRKY_dom_sf"/>
</dbReference>
<keyword evidence="9" id="KW-0804">Transcription</keyword>
<evidence type="ECO:0000256" key="12">
    <source>
        <dbReference type="SAM" id="MobiDB-lite"/>
    </source>
</evidence>
<dbReference type="Gene3D" id="2.20.25.80">
    <property type="entry name" value="WRKY domain"/>
    <property type="match status" value="2"/>
</dbReference>
<dbReference type="PANTHER" id="PTHR31221">
    <property type="entry name" value="WRKY TRANSCRIPTION FACTOR PROTEIN 1-RELATED"/>
    <property type="match status" value="1"/>
</dbReference>
<dbReference type="STRING" id="81972.D7MBK5"/>
<dbReference type="InterPro" id="IPR018258">
    <property type="entry name" value="Ribosomal_bL21_CS"/>
</dbReference>
<dbReference type="Pfam" id="PF00829">
    <property type="entry name" value="Ribosomal_L21p"/>
    <property type="match status" value="1"/>
</dbReference>
<keyword evidence="5" id="KW-0694">RNA-binding</keyword>
<dbReference type="GO" id="GO:0005634">
    <property type="term" value="C:nucleus"/>
    <property type="evidence" value="ECO:0007669"/>
    <property type="project" value="UniProtKB-SubCell"/>
</dbReference>
<dbReference type="HOGENOM" id="CLU_363062_0_0_1"/>
<dbReference type="GO" id="GO:0019843">
    <property type="term" value="F:rRNA binding"/>
    <property type="evidence" value="ECO:0007669"/>
    <property type="project" value="UniProtKB-KW"/>
</dbReference>
<dbReference type="GO" id="GO:0003700">
    <property type="term" value="F:DNA-binding transcription factor activity"/>
    <property type="evidence" value="ECO:0007669"/>
    <property type="project" value="InterPro"/>
</dbReference>
<dbReference type="SUPFAM" id="SSF118290">
    <property type="entry name" value="WRKY DNA-binding domain"/>
    <property type="match status" value="2"/>
</dbReference>
<evidence type="ECO:0000256" key="2">
    <source>
        <dbReference type="ARBA" id="ARBA00008563"/>
    </source>
</evidence>
<dbReference type="InterPro" id="IPR044810">
    <property type="entry name" value="WRKY_plant"/>
</dbReference>
<evidence type="ECO:0000256" key="1">
    <source>
        <dbReference type="ARBA" id="ARBA00004123"/>
    </source>
</evidence>
<evidence type="ECO:0000256" key="3">
    <source>
        <dbReference type="ARBA" id="ARBA00022730"/>
    </source>
</evidence>
<evidence type="ECO:0000256" key="7">
    <source>
        <dbReference type="ARBA" id="ARBA00023015"/>
    </source>
</evidence>
<evidence type="ECO:0000256" key="11">
    <source>
        <dbReference type="ARBA" id="ARBA00023274"/>
    </source>
</evidence>
<feature type="compositionally biased region" description="Basic and acidic residues" evidence="12">
    <location>
        <begin position="602"/>
        <end position="612"/>
    </location>
</feature>
<gene>
    <name evidence="14" type="ORF">ARALYDRAFT_328625</name>
</gene>
<evidence type="ECO:0000256" key="8">
    <source>
        <dbReference type="ARBA" id="ARBA00023125"/>
    </source>
</evidence>
<dbReference type="PROSITE" id="PS50811">
    <property type="entry name" value="WRKY"/>
    <property type="match status" value="2"/>
</dbReference>
<sequence length="770" mass="86047">MISLITHKVHICFSSFSHFFGRRRNKLHFSCSCFLYKIEKKRQRESSMEDTGIDEAKVCTVEMSEKVEPEKELDNGLSQLRDEEESLGACVEDLHDEAVPETLGKDQVQGVRENSSVEPNVEDVGEVNETDSVNEIVVSAIVPVDEVEENRQVETSPSLAASSDVLTVEPSLSSSDPATASAAQGLSLVSVPTKQEQRSDSRMVNRLSVTPIPRTPARDGYNWRKYGQKQVKSPKGSRSYYRCTYTECCAKKIECSNDSGNVVEIVNKGLHSHEPPRKINFSPREIRVTTAIQPVSEDDTVVEELTIVPSGSDPSASTKENICESQTIVERKRHCENEAVEEPEPKRRQDNSQSSDSVSKPGKKNKFVVHAAGDVGICGDGYRWRKYGQKMVKGNPHPRNYYRCTSAGCPVRKHIETAVENKTAVIITYKGVHNHDMPVPKKRHGPPSSMLVAAAAPTSMRTRPDDQVNIPTSSQCSVGRESEKQGSEALDVVCSCSPMASLRCFRELSRRATTVYSIIQTRSISSFPGIELSGTSISHGTVIPNRSLSRNLTWYSLWYRSQDRRFSSNTNDTAEDEESSEGEDEDDDDEEGEDFEDSAEMEVEREYSPAEKVEEAAEIGYKVMGPLKPSERLFKPYEPVFAIVQIGSHQFKVSNGDSIFTEKLKFCDINDKLELTKVLLLGSASQTIIGRPILPDATVHAVVEEHALDEKVLIFKKKRRKNYRRTRGHRQELTKLRITDIQGIEKPEPKIIPKPSKECVTEQSKAELVA</sequence>
<dbReference type="eggNOG" id="KOG1686">
    <property type="taxonomic scope" value="Eukaryota"/>
</dbReference>
<name>D7MBK5_ARALL</name>
<evidence type="ECO:0000256" key="10">
    <source>
        <dbReference type="ARBA" id="ARBA00023242"/>
    </source>
</evidence>
<keyword evidence="4" id="KW-0677">Repeat</keyword>
<keyword evidence="8" id="KW-0238">DNA-binding</keyword>
<feature type="region of interest" description="Disordered" evidence="12">
    <location>
        <begin position="458"/>
        <end position="482"/>
    </location>
</feature>
<dbReference type="HAMAP" id="MF_01363">
    <property type="entry name" value="Ribosomal_bL21"/>
    <property type="match status" value="1"/>
</dbReference>
<dbReference type="Gramene" id="fgenesh1_pm.C_scaffold_7000852">
    <property type="protein sequence ID" value="fgenesh1_pm.C_scaffold_7000852"/>
    <property type="gene ID" value="fgenesh1_pm.C_scaffold_7000852"/>
</dbReference>
<evidence type="ECO:0000313" key="14">
    <source>
        <dbReference type="EMBL" id="EFH43579.1"/>
    </source>
</evidence>
<keyword evidence="11" id="KW-0687">Ribonucleoprotein</keyword>
<accession>D7MBK5</accession>
<evidence type="ECO:0000256" key="9">
    <source>
        <dbReference type="ARBA" id="ARBA00023163"/>
    </source>
</evidence>
<dbReference type="AlphaFoldDB" id="D7MBK5"/>
<feature type="compositionally biased region" description="Acidic residues" evidence="12">
    <location>
        <begin position="573"/>
        <end position="601"/>
    </location>
</feature>
<organism evidence="15">
    <name type="scientific">Arabidopsis lyrata subsp. lyrata</name>
    <name type="common">Lyre-leaved rock-cress</name>
    <dbReference type="NCBI Taxonomy" id="81972"/>
    <lineage>
        <taxon>Eukaryota</taxon>
        <taxon>Viridiplantae</taxon>
        <taxon>Streptophyta</taxon>
        <taxon>Embryophyta</taxon>
        <taxon>Tracheophyta</taxon>
        <taxon>Spermatophyta</taxon>
        <taxon>Magnoliopsida</taxon>
        <taxon>eudicotyledons</taxon>
        <taxon>Gunneridae</taxon>
        <taxon>Pentapetalae</taxon>
        <taxon>rosids</taxon>
        <taxon>malvids</taxon>
        <taxon>Brassicales</taxon>
        <taxon>Brassicaceae</taxon>
        <taxon>Camelineae</taxon>
        <taxon>Arabidopsis</taxon>
    </lineage>
</organism>
<dbReference type="EMBL" id="GL348719">
    <property type="protein sequence ID" value="EFH43579.1"/>
    <property type="molecule type" value="Genomic_DNA"/>
</dbReference>
<feature type="region of interest" description="Disordered" evidence="12">
    <location>
        <begin position="334"/>
        <end position="365"/>
    </location>
</feature>
<dbReference type="GO" id="GO:1990904">
    <property type="term" value="C:ribonucleoprotein complex"/>
    <property type="evidence" value="ECO:0007669"/>
    <property type="project" value="UniProtKB-KW"/>
</dbReference>
<dbReference type="GO" id="GO:0005840">
    <property type="term" value="C:ribosome"/>
    <property type="evidence" value="ECO:0007669"/>
    <property type="project" value="UniProtKB-KW"/>
</dbReference>
<feature type="region of interest" description="Disordered" evidence="12">
    <location>
        <begin position="566"/>
        <end position="612"/>
    </location>
</feature>
<dbReference type="InterPro" id="IPR001787">
    <property type="entry name" value="Ribosomal_bL21"/>
</dbReference>
<dbReference type="Pfam" id="PF03106">
    <property type="entry name" value="WRKY"/>
    <property type="match status" value="2"/>
</dbReference>
<dbReference type="InterPro" id="IPR003657">
    <property type="entry name" value="WRKY_dom"/>
</dbReference>
<keyword evidence="6" id="KW-0689">Ribosomal protein</keyword>
<comment type="similarity">
    <text evidence="2">Belongs to the bacterial ribosomal protein bL21 family.</text>
</comment>
<keyword evidence="15" id="KW-1185">Reference proteome</keyword>
<dbReference type="PANTHER" id="PTHR31221:SF150">
    <property type="entry name" value="WRKY TRANSCRIPTION FACTOR 32-RELATED"/>
    <property type="match status" value="1"/>
</dbReference>
<feature type="domain" description="WRKY" evidence="13">
    <location>
        <begin position="373"/>
        <end position="438"/>
    </location>
</feature>
<feature type="compositionally biased region" description="Basic and acidic residues" evidence="12">
    <location>
        <begin position="334"/>
        <end position="350"/>
    </location>
</feature>